<reference evidence="2 3" key="1">
    <citation type="journal article" date="2021" name="Sci. Rep.">
        <title>The genome of the diatom Chaetoceros tenuissimus carries an ancient integrated fragment of an extant virus.</title>
        <authorList>
            <person name="Hongo Y."/>
            <person name="Kimura K."/>
            <person name="Takaki Y."/>
            <person name="Yoshida Y."/>
            <person name="Baba S."/>
            <person name="Kobayashi G."/>
            <person name="Nagasaki K."/>
            <person name="Hano T."/>
            <person name="Tomaru Y."/>
        </authorList>
    </citation>
    <scope>NUCLEOTIDE SEQUENCE [LARGE SCALE GENOMIC DNA]</scope>
    <source>
        <strain evidence="2 3">NIES-3715</strain>
    </source>
</reference>
<dbReference type="EMBL" id="BLLK01000047">
    <property type="protein sequence ID" value="GFH53655.1"/>
    <property type="molecule type" value="Genomic_DNA"/>
</dbReference>
<feature type="region of interest" description="Disordered" evidence="1">
    <location>
        <begin position="120"/>
        <end position="145"/>
    </location>
</feature>
<feature type="region of interest" description="Disordered" evidence="1">
    <location>
        <begin position="1"/>
        <end position="26"/>
    </location>
</feature>
<organism evidence="2 3">
    <name type="scientific">Chaetoceros tenuissimus</name>
    <dbReference type="NCBI Taxonomy" id="426638"/>
    <lineage>
        <taxon>Eukaryota</taxon>
        <taxon>Sar</taxon>
        <taxon>Stramenopiles</taxon>
        <taxon>Ochrophyta</taxon>
        <taxon>Bacillariophyta</taxon>
        <taxon>Coscinodiscophyceae</taxon>
        <taxon>Chaetocerotophycidae</taxon>
        <taxon>Chaetocerotales</taxon>
        <taxon>Chaetocerotaceae</taxon>
        <taxon>Chaetoceros</taxon>
    </lineage>
</organism>
<evidence type="ECO:0000256" key="1">
    <source>
        <dbReference type="SAM" id="MobiDB-lite"/>
    </source>
</evidence>
<sequence length="473" mass="53153">MSYHMQRNLAGDGRRSASSSPPSDLYVCNKENTVATEDSRPSYQPLSFSSPALKLNFRVSEETPISPLRIYGPSHGIRTAASFESQQLAAEIVAPYPLSVTPITTQNAVPRVSLSPRYVLDKNEKRKTTSKTSKKKAKAASRPAPATKQKNIELWEFEIHDILCDTESLNGFSVILIPSINGLHDLVSAIFKHSLGNKVEWDAASNQWTIEYEGKEYCDHLPFVSAVKTANEINIETSKGSFSMKNVTTSFKFKLLDTGVKQIEKKGDMCAYPICAEIRNNVVFTTHDGLEHISKEDIAKAEEFRQKYKDSFNGMNSWQILRDTKDAWVLNADDGWLASKPIHPDWSSSEVAIIALYKNCGLKFSQAWKTGMSFAFILRSKASTSSKWYSVQHWEIEQFRGKDLSKSQRIILAKQLSLELMQSTFSFGLPEPVPRPPPVTRKRSHDDMVDESASQSPSQDFSHLYVPPKLRSS</sequence>
<keyword evidence="3" id="KW-1185">Reference proteome</keyword>
<evidence type="ECO:0000313" key="2">
    <source>
        <dbReference type="EMBL" id="GFH53655.1"/>
    </source>
</evidence>
<comment type="caution">
    <text evidence="2">The sequence shown here is derived from an EMBL/GenBank/DDBJ whole genome shotgun (WGS) entry which is preliminary data.</text>
</comment>
<name>A0AAD3CZ31_9STRA</name>
<protein>
    <submittedName>
        <fullName evidence="2">Uncharacterized protein</fullName>
    </submittedName>
</protein>
<accession>A0AAD3CZ31</accession>
<gene>
    <name evidence="2" type="ORF">CTEN210_10131</name>
</gene>
<proteinExistence type="predicted"/>
<dbReference type="Proteomes" id="UP001054902">
    <property type="component" value="Unassembled WGS sequence"/>
</dbReference>
<feature type="compositionally biased region" description="Basic residues" evidence="1">
    <location>
        <begin position="128"/>
        <end position="139"/>
    </location>
</feature>
<feature type="compositionally biased region" description="Polar residues" evidence="1">
    <location>
        <begin position="452"/>
        <end position="461"/>
    </location>
</feature>
<feature type="region of interest" description="Disordered" evidence="1">
    <location>
        <begin position="429"/>
        <end position="473"/>
    </location>
</feature>
<evidence type="ECO:0000313" key="3">
    <source>
        <dbReference type="Proteomes" id="UP001054902"/>
    </source>
</evidence>
<dbReference type="AlphaFoldDB" id="A0AAD3CZ31"/>